<dbReference type="InterPro" id="IPR011041">
    <property type="entry name" value="Quinoprot_gluc/sorb_DH_b-prop"/>
</dbReference>
<dbReference type="InterPro" id="IPR054539">
    <property type="entry name" value="Beta-prop_PDH"/>
</dbReference>
<dbReference type="InterPro" id="IPR011042">
    <property type="entry name" value="6-blade_b-propeller_TolB-like"/>
</dbReference>
<feature type="domain" description="Pyrroloquinoline quinone-dependent pyranose dehydrogenase beta-propeller" evidence="2">
    <location>
        <begin position="46"/>
        <end position="433"/>
    </location>
</feature>
<proteinExistence type="predicted"/>
<organism evidence="3 4">
    <name type="scientific">Coprinopsis marcescibilis</name>
    <name type="common">Agaric fungus</name>
    <name type="synonym">Psathyrella marcescibilis</name>
    <dbReference type="NCBI Taxonomy" id="230819"/>
    <lineage>
        <taxon>Eukaryota</taxon>
        <taxon>Fungi</taxon>
        <taxon>Dikarya</taxon>
        <taxon>Basidiomycota</taxon>
        <taxon>Agaricomycotina</taxon>
        <taxon>Agaricomycetes</taxon>
        <taxon>Agaricomycetidae</taxon>
        <taxon>Agaricales</taxon>
        <taxon>Agaricineae</taxon>
        <taxon>Psathyrellaceae</taxon>
        <taxon>Coprinopsis</taxon>
    </lineage>
</organism>
<gene>
    <name evidence="3" type="ORF">FA15DRAFT_665471</name>
</gene>
<evidence type="ECO:0000313" key="4">
    <source>
        <dbReference type="Proteomes" id="UP000307440"/>
    </source>
</evidence>
<dbReference type="Proteomes" id="UP000307440">
    <property type="component" value="Unassembled WGS sequence"/>
</dbReference>
<name>A0A5C3L5C6_COPMA</name>
<evidence type="ECO:0000313" key="3">
    <source>
        <dbReference type="EMBL" id="TFK28249.1"/>
    </source>
</evidence>
<evidence type="ECO:0000256" key="1">
    <source>
        <dbReference type="SAM" id="SignalP"/>
    </source>
</evidence>
<keyword evidence="4" id="KW-1185">Reference proteome</keyword>
<dbReference type="AlphaFoldDB" id="A0A5C3L5C6"/>
<reference evidence="3 4" key="1">
    <citation type="journal article" date="2019" name="Nat. Ecol. Evol.">
        <title>Megaphylogeny resolves global patterns of mushroom evolution.</title>
        <authorList>
            <person name="Varga T."/>
            <person name="Krizsan K."/>
            <person name="Foldi C."/>
            <person name="Dima B."/>
            <person name="Sanchez-Garcia M."/>
            <person name="Sanchez-Ramirez S."/>
            <person name="Szollosi G.J."/>
            <person name="Szarkandi J.G."/>
            <person name="Papp V."/>
            <person name="Albert L."/>
            <person name="Andreopoulos W."/>
            <person name="Angelini C."/>
            <person name="Antonin V."/>
            <person name="Barry K.W."/>
            <person name="Bougher N.L."/>
            <person name="Buchanan P."/>
            <person name="Buyck B."/>
            <person name="Bense V."/>
            <person name="Catcheside P."/>
            <person name="Chovatia M."/>
            <person name="Cooper J."/>
            <person name="Damon W."/>
            <person name="Desjardin D."/>
            <person name="Finy P."/>
            <person name="Geml J."/>
            <person name="Haridas S."/>
            <person name="Hughes K."/>
            <person name="Justo A."/>
            <person name="Karasinski D."/>
            <person name="Kautmanova I."/>
            <person name="Kiss B."/>
            <person name="Kocsube S."/>
            <person name="Kotiranta H."/>
            <person name="LaButti K.M."/>
            <person name="Lechner B.E."/>
            <person name="Liimatainen K."/>
            <person name="Lipzen A."/>
            <person name="Lukacs Z."/>
            <person name="Mihaltcheva S."/>
            <person name="Morgado L.N."/>
            <person name="Niskanen T."/>
            <person name="Noordeloos M.E."/>
            <person name="Ohm R.A."/>
            <person name="Ortiz-Santana B."/>
            <person name="Ovrebo C."/>
            <person name="Racz N."/>
            <person name="Riley R."/>
            <person name="Savchenko A."/>
            <person name="Shiryaev A."/>
            <person name="Soop K."/>
            <person name="Spirin V."/>
            <person name="Szebenyi C."/>
            <person name="Tomsovsky M."/>
            <person name="Tulloss R.E."/>
            <person name="Uehling J."/>
            <person name="Grigoriev I.V."/>
            <person name="Vagvolgyi C."/>
            <person name="Papp T."/>
            <person name="Martin F.M."/>
            <person name="Miettinen O."/>
            <person name="Hibbett D.S."/>
            <person name="Nagy L.G."/>
        </authorList>
    </citation>
    <scope>NUCLEOTIDE SEQUENCE [LARGE SCALE GENOMIC DNA]</scope>
    <source>
        <strain evidence="3 4">CBS 121175</strain>
    </source>
</reference>
<keyword evidence="1" id="KW-0732">Signal</keyword>
<dbReference type="EMBL" id="ML210157">
    <property type="protein sequence ID" value="TFK28249.1"/>
    <property type="molecule type" value="Genomic_DNA"/>
</dbReference>
<dbReference type="Gene3D" id="2.120.10.30">
    <property type="entry name" value="TolB, C-terminal domain"/>
    <property type="match status" value="1"/>
</dbReference>
<sequence length="436" mass="46756">MVSRVACALAFILPVLVKANPAPQRPPPPSNTVVCARAPAPSFPVSVASGFRAGPVLGGLTIPRGLTLDSRGNLLIVERGKGVTGHTVDNNGCVTRSRVVIADTDLNHGIGLSEDGTKLFASSSTTVWSWDYNPRTLTATNRRTIVRGISAEAHRTRTLVLSKENPNFLVVSVGANENVDRASIDPAVGRSQIRSFDLRRIPNGGAVFNGPQGRVLGFGIRNGVGVAEDQRGVVHTIDNSLDNAFRVVGGVQIDVHNDNPAEGIFRLGRASNPSNVFAGAPFCYPVWDPSLITDSNMRIGDVFSIEPESEFNDGFCAANAQRPAALLPPHTSPLDITFGVNSDSSLYVTLHGSFNRAPAQGYKVVRVPGRYTRDGWVPTADPRSNSSFTNFLTNTRDEGLCEEGCFRPASLVWSPNGRHLYVSSDTTGEVFLARRV</sequence>
<dbReference type="Pfam" id="PF22807">
    <property type="entry name" value="TrAA12"/>
    <property type="match status" value="1"/>
</dbReference>
<feature type="chain" id="PRO_5023074346" evidence="1">
    <location>
        <begin position="20"/>
        <end position="436"/>
    </location>
</feature>
<dbReference type="OrthoDB" id="507128at2759"/>
<feature type="signal peptide" evidence="1">
    <location>
        <begin position="1"/>
        <end position="19"/>
    </location>
</feature>
<dbReference type="STRING" id="230819.A0A5C3L5C6"/>
<dbReference type="SUPFAM" id="SSF50952">
    <property type="entry name" value="Soluble quinoprotein glucose dehydrogenase"/>
    <property type="match status" value="1"/>
</dbReference>
<accession>A0A5C3L5C6</accession>
<protein>
    <submittedName>
        <fullName evidence="3">Soluble quino protein glucose dehydrogenase</fullName>
    </submittedName>
</protein>
<evidence type="ECO:0000259" key="2">
    <source>
        <dbReference type="Pfam" id="PF22807"/>
    </source>
</evidence>